<accession>A0A3E0WER6</accession>
<comment type="caution">
    <text evidence="1">The sequence shown here is derived from an EMBL/GenBank/DDBJ whole genome shotgun (WGS) entry which is preliminary data.</text>
</comment>
<reference evidence="1 2" key="1">
    <citation type="submission" date="2017-04" db="EMBL/GenBank/DDBJ databases">
        <title>Comparative genome analysis of Subtercola boreus.</title>
        <authorList>
            <person name="Cho Y.-J."/>
            <person name="Cho A."/>
            <person name="Kim O.-S."/>
            <person name="Lee J.-I."/>
        </authorList>
    </citation>
    <scope>NUCLEOTIDE SEQUENCE [LARGE SCALE GENOMIC DNA]</scope>
    <source>
        <strain evidence="1 2">P28004</strain>
    </source>
</reference>
<gene>
    <name evidence="1" type="ORF">B7R25_02580</name>
</gene>
<proteinExistence type="predicted"/>
<evidence type="ECO:0000313" key="2">
    <source>
        <dbReference type="Proteomes" id="UP000257080"/>
    </source>
</evidence>
<dbReference type="GO" id="GO:0004252">
    <property type="term" value="F:serine-type endopeptidase activity"/>
    <property type="evidence" value="ECO:0007669"/>
    <property type="project" value="InterPro"/>
</dbReference>
<dbReference type="InterPro" id="IPR036852">
    <property type="entry name" value="Peptidase_S8/S53_dom_sf"/>
</dbReference>
<sequence length="99" mass="10086">MSPVRILTDNPDEDDEGRAMARVLHSVAPGAAIVFAAAGPEDGAKATSIDDLVAAGATVIVDDVQGEDERAFRRGPSGAAVQRAVDAGVFYVTAAGKYG</sequence>
<name>A0A3E0WER6_9MICO</name>
<dbReference type="Proteomes" id="UP000257080">
    <property type="component" value="Unassembled WGS sequence"/>
</dbReference>
<protein>
    <recommendedName>
        <fullName evidence="3">Electron transfer flavoprotein subunit alpha</fullName>
    </recommendedName>
</protein>
<dbReference type="AlphaFoldDB" id="A0A3E0WER6"/>
<dbReference type="GO" id="GO:0006508">
    <property type="term" value="P:proteolysis"/>
    <property type="evidence" value="ECO:0007669"/>
    <property type="project" value="InterPro"/>
</dbReference>
<dbReference type="EMBL" id="NBXE01000008">
    <property type="protein sequence ID" value="RFA28635.1"/>
    <property type="molecule type" value="Genomic_DNA"/>
</dbReference>
<organism evidence="1 2">
    <name type="scientific">Subtercola boreus</name>
    <dbReference type="NCBI Taxonomy" id="120213"/>
    <lineage>
        <taxon>Bacteria</taxon>
        <taxon>Bacillati</taxon>
        <taxon>Actinomycetota</taxon>
        <taxon>Actinomycetes</taxon>
        <taxon>Micrococcales</taxon>
        <taxon>Microbacteriaceae</taxon>
        <taxon>Subtercola</taxon>
    </lineage>
</organism>
<evidence type="ECO:0000313" key="1">
    <source>
        <dbReference type="EMBL" id="RFA28635.1"/>
    </source>
</evidence>
<dbReference type="SUPFAM" id="SSF52743">
    <property type="entry name" value="Subtilisin-like"/>
    <property type="match status" value="1"/>
</dbReference>
<evidence type="ECO:0008006" key="3">
    <source>
        <dbReference type="Google" id="ProtNLM"/>
    </source>
</evidence>
<dbReference type="Gene3D" id="3.40.50.200">
    <property type="entry name" value="Peptidase S8/S53 domain"/>
    <property type="match status" value="1"/>
</dbReference>